<comment type="subcellular location">
    <subcellularLocation>
        <location evidence="1 9 10">Nucleus</location>
    </subcellularLocation>
</comment>
<dbReference type="SMART" id="SM00389">
    <property type="entry name" value="HOX"/>
    <property type="match status" value="1"/>
</dbReference>
<evidence type="ECO:0000256" key="6">
    <source>
        <dbReference type="ARBA" id="ARBA00023155"/>
    </source>
</evidence>
<dbReference type="FunFam" id="1.10.10.60:FF:000229">
    <property type="entry name" value="Homeobox-leucine zipper protein HDG1"/>
    <property type="match status" value="1"/>
</dbReference>
<dbReference type="GO" id="GO:0005634">
    <property type="term" value="C:nucleus"/>
    <property type="evidence" value="ECO:0007669"/>
    <property type="project" value="UniProtKB-SubCell"/>
</dbReference>
<keyword evidence="3" id="KW-0805">Transcription regulation</keyword>
<dbReference type="EMBL" id="CP144751">
    <property type="protein sequence ID" value="WVZ87260.1"/>
    <property type="molecule type" value="Genomic_DNA"/>
</dbReference>
<evidence type="ECO:0008006" key="17">
    <source>
        <dbReference type="Google" id="ProtNLM"/>
    </source>
</evidence>
<dbReference type="SUPFAM" id="SSF55961">
    <property type="entry name" value="Bet v1-like"/>
    <property type="match status" value="2"/>
</dbReference>
<keyword evidence="4 11" id="KW-0175">Coiled coil</keyword>
<dbReference type="AlphaFoldDB" id="A0AAQ3UBQ8"/>
<dbReference type="Pfam" id="PF00046">
    <property type="entry name" value="Homeodomain"/>
    <property type="match status" value="1"/>
</dbReference>
<sequence length="825" mass="88905">MMIPARHMPSMIGRSSAAAYGSSSALSLGQPNLMVDNHHQLQQALHQQHLLDLEQQHQIPATTAESGDNGMMRGGRVSLSSDPLGDEFDSGKSGSENVDGVSVDDQDPNQPPSKKKRYHRHTQHQIQEMEAFFKECPHPDDKQRKELSRELGLEPLQVKFWFQNKRTQMKVRSCTNKLLMLTNEDVIMLTNVVECGRCPPCVRRDEPYHLQNQHERQENSQLRAENEKLRAENMRYKEALSSASCPNCGGPAALGEMSFDEHHLRVENARLRDEIDRISAIAAKYVGKPMVSFPVLSSPLAAARASPLDIGVGAGYGAAADIFGGVGGGAGAGDLLRGAPAVQSDADKPVIVELAVAAMEELVRMAQVDEPLWNAPGLDGAAAETLNEEEYARMFPRGLGPTQYGLKSEASRDSSVVIMTHANLVEILMDVNQYATVFSSIVSRAATLEVLSTGVAGNYNGALQLMSVEFQVPSPLVPTRECYFARYCKQNADGTWAVVDVSLDSLRPSSVLKCRRRPSGCLIQEMPNGYSKVTWVEHVEVDDRSVHNIYKLLVNSGLAFGARRWVGTLDRQCERLASVMASNIPTSDIGVITSTEGRKSMLKLAERMVMSFCGGVTASAAHQWTTLSGSGAEDVRVMTRKSVDDPGRPPGIVLNAATSFWLPVPPKRWDILSNGGMVQEMAHIANGRDHGNCVSLLRVNSTNSNQSNMLILQESCTDASGSYVIYAPVDVVAMNVVLNGGDPDYVALLPSGFAILPDGPAGGNMQGDGGVGSGGSLLTVAFQILVDSVPTAKLSLGSVATVNSLIACTVERIKAAVSGGSNNPQ</sequence>
<evidence type="ECO:0000256" key="10">
    <source>
        <dbReference type="RuleBase" id="RU000682"/>
    </source>
</evidence>
<feature type="DNA-binding region" description="Homeobox" evidence="9">
    <location>
        <begin position="114"/>
        <end position="173"/>
    </location>
</feature>
<dbReference type="FunFam" id="3.30.530.20:FF:000026">
    <property type="entry name" value="Homeobox-leucine zipper protein GLABRA 2"/>
    <property type="match status" value="1"/>
</dbReference>
<name>A0AAQ3UBQ8_PASNO</name>
<dbReference type="InterPro" id="IPR017970">
    <property type="entry name" value="Homeobox_CS"/>
</dbReference>
<dbReference type="SUPFAM" id="SSF46689">
    <property type="entry name" value="Homeodomain-like"/>
    <property type="match status" value="1"/>
</dbReference>
<evidence type="ECO:0000313" key="16">
    <source>
        <dbReference type="Proteomes" id="UP001341281"/>
    </source>
</evidence>
<evidence type="ECO:0000256" key="9">
    <source>
        <dbReference type="PROSITE-ProRule" id="PRU00108"/>
    </source>
</evidence>
<protein>
    <recommendedName>
        <fullName evidence="17">Homeodomain leucine zipper family IV protein</fullName>
    </recommendedName>
</protein>
<dbReference type="PROSITE" id="PS50848">
    <property type="entry name" value="START"/>
    <property type="match status" value="1"/>
</dbReference>
<accession>A0AAQ3UBQ8</accession>
<proteinExistence type="inferred from homology"/>
<dbReference type="Proteomes" id="UP001341281">
    <property type="component" value="Chromosome 07"/>
</dbReference>
<dbReference type="CDD" id="cd08875">
    <property type="entry name" value="START_ArGLABRA2_like"/>
    <property type="match status" value="1"/>
</dbReference>
<dbReference type="PROSITE" id="PS50071">
    <property type="entry name" value="HOMEOBOX_2"/>
    <property type="match status" value="1"/>
</dbReference>
<dbReference type="PANTHER" id="PTHR45654:SF77">
    <property type="entry name" value="HOMEOBOX-LEUCINE ZIPPER PROTEIN MERISTEM L1"/>
    <property type="match status" value="1"/>
</dbReference>
<evidence type="ECO:0000256" key="2">
    <source>
        <dbReference type="ARBA" id="ARBA00006789"/>
    </source>
</evidence>
<evidence type="ECO:0000259" key="14">
    <source>
        <dbReference type="PROSITE" id="PS50848"/>
    </source>
</evidence>
<dbReference type="CDD" id="cd00086">
    <property type="entry name" value="homeodomain"/>
    <property type="match status" value="1"/>
</dbReference>
<dbReference type="PROSITE" id="PS00027">
    <property type="entry name" value="HOMEOBOX_1"/>
    <property type="match status" value="1"/>
</dbReference>
<dbReference type="GO" id="GO:0030154">
    <property type="term" value="P:cell differentiation"/>
    <property type="evidence" value="ECO:0007669"/>
    <property type="project" value="UniProtKB-ARBA"/>
</dbReference>
<evidence type="ECO:0000256" key="8">
    <source>
        <dbReference type="ARBA" id="ARBA00023242"/>
    </source>
</evidence>
<dbReference type="GO" id="GO:0008289">
    <property type="term" value="F:lipid binding"/>
    <property type="evidence" value="ECO:0007669"/>
    <property type="project" value="InterPro"/>
</dbReference>
<evidence type="ECO:0000256" key="3">
    <source>
        <dbReference type="ARBA" id="ARBA00023015"/>
    </source>
</evidence>
<evidence type="ECO:0000256" key="4">
    <source>
        <dbReference type="ARBA" id="ARBA00023054"/>
    </source>
</evidence>
<keyword evidence="16" id="KW-1185">Reference proteome</keyword>
<comment type="similarity">
    <text evidence="2">Belongs to the HD-ZIP homeobox family. Class IV subfamily.</text>
</comment>
<dbReference type="InterPro" id="IPR042160">
    <property type="entry name" value="HD-Zip_IV"/>
</dbReference>
<dbReference type="Pfam" id="PF01852">
    <property type="entry name" value="START"/>
    <property type="match status" value="1"/>
</dbReference>
<evidence type="ECO:0000256" key="5">
    <source>
        <dbReference type="ARBA" id="ARBA00023125"/>
    </source>
</evidence>
<evidence type="ECO:0000256" key="12">
    <source>
        <dbReference type="SAM" id="MobiDB-lite"/>
    </source>
</evidence>
<dbReference type="PANTHER" id="PTHR45654">
    <property type="entry name" value="HOMEOBOX-LEUCINE ZIPPER PROTEIN MERISTEM L1"/>
    <property type="match status" value="1"/>
</dbReference>
<keyword evidence="7" id="KW-0804">Transcription</keyword>
<evidence type="ECO:0000259" key="13">
    <source>
        <dbReference type="PROSITE" id="PS50071"/>
    </source>
</evidence>
<dbReference type="GO" id="GO:0000981">
    <property type="term" value="F:DNA-binding transcription factor activity, RNA polymerase II-specific"/>
    <property type="evidence" value="ECO:0007669"/>
    <property type="project" value="InterPro"/>
</dbReference>
<feature type="coiled-coil region" evidence="11">
    <location>
        <begin position="212"/>
        <end position="239"/>
    </location>
</feature>
<feature type="compositionally biased region" description="Basic residues" evidence="12">
    <location>
        <begin position="113"/>
        <end position="123"/>
    </location>
</feature>
<dbReference type="Pfam" id="PF25797">
    <property type="entry name" value="PDF2_C"/>
    <property type="match status" value="1"/>
</dbReference>
<gene>
    <name evidence="15" type="ORF">U9M48_033929</name>
</gene>
<dbReference type="InterPro" id="IPR001356">
    <property type="entry name" value="HD"/>
</dbReference>
<dbReference type="InterPro" id="IPR009057">
    <property type="entry name" value="Homeodomain-like_sf"/>
</dbReference>
<reference evidence="15 16" key="1">
    <citation type="submission" date="2024-02" db="EMBL/GenBank/DDBJ databases">
        <title>High-quality chromosome-scale genome assembly of Pensacola bahiagrass (Paspalum notatum Flugge var. saurae).</title>
        <authorList>
            <person name="Vega J.M."/>
            <person name="Podio M."/>
            <person name="Orjuela J."/>
            <person name="Siena L.A."/>
            <person name="Pessino S.C."/>
            <person name="Combes M.C."/>
            <person name="Mariac C."/>
            <person name="Albertini E."/>
            <person name="Pupilli F."/>
            <person name="Ortiz J.P.A."/>
            <person name="Leblanc O."/>
        </authorList>
    </citation>
    <scope>NUCLEOTIDE SEQUENCE [LARGE SCALE GENOMIC DNA]</scope>
    <source>
        <strain evidence="15">R1</strain>
        <tissue evidence="15">Leaf</tissue>
    </source>
</reference>
<dbReference type="Gene3D" id="3.30.530.20">
    <property type="match status" value="1"/>
</dbReference>
<evidence type="ECO:0000256" key="1">
    <source>
        <dbReference type="ARBA" id="ARBA00004123"/>
    </source>
</evidence>
<keyword evidence="5 9" id="KW-0238">DNA-binding</keyword>
<feature type="domain" description="START" evidence="14">
    <location>
        <begin position="344"/>
        <end position="578"/>
    </location>
</feature>
<evidence type="ECO:0000256" key="11">
    <source>
        <dbReference type="SAM" id="Coils"/>
    </source>
</evidence>
<dbReference type="InterPro" id="IPR002913">
    <property type="entry name" value="START_lipid-bd_dom"/>
</dbReference>
<feature type="domain" description="Homeobox" evidence="13">
    <location>
        <begin position="112"/>
        <end position="172"/>
    </location>
</feature>
<feature type="region of interest" description="Disordered" evidence="12">
    <location>
        <begin position="63"/>
        <end position="124"/>
    </location>
</feature>
<dbReference type="Gene3D" id="1.10.10.60">
    <property type="entry name" value="Homeodomain-like"/>
    <property type="match status" value="1"/>
</dbReference>
<dbReference type="SMART" id="SM00234">
    <property type="entry name" value="START"/>
    <property type="match status" value="1"/>
</dbReference>
<keyword evidence="8 9" id="KW-0539">Nucleus</keyword>
<dbReference type="GO" id="GO:0003677">
    <property type="term" value="F:DNA binding"/>
    <property type="evidence" value="ECO:0007669"/>
    <property type="project" value="UniProtKB-UniRule"/>
</dbReference>
<organism evidence="15 16">
    <name type="scientific">Paspalum notatum var. saurae</name>
    <dbReference type="NCBI Taxonomy" id="547442"/>
    <lineage>
        <taxon>Eukaryota</taxon>
        <taxon>Viridiplantae</taxon>
        <taxon>Streptophyta</taxon>
        <taxon>Embryophyta</taxon>
        <taxon>Tracheophyta</taxon>
        <taxon>Spermatophyta</taxon>
        <taxon>Magnoliopsida</taxon>
        <taxon>Liliopsida</taxon>
        <taxon>Poales</taxon>
        <taxon>Poaceae</taxon>
        <taxon>PACMAD clade</taxon>
        <taxon>Panicoideae</taxon>
        <taxon>Andropogonodae</taxon>
        <taxon>Paspaleae</taxon>
        <taxon>Paspalinae</taxon>
        <taxon>Paspalum</taxon>
    </lineage>
</organism>
<dbReference type="InterPro" id="IPR023393">
    <property type="entry name" value="START-like_dom_sf"/>
</dbReference>
<evidence type="ECO:0000313" key="15">
    <source>
        <dbReference type="EMBL" id="WVZ87260.1"/>
    </source>
</evidence>
<evidence type="ECO:0000256" key="7">
    <source>
        <dbReference type="ARBA" id="ARBA00023163"/>
    </source>
</evidence>
<keyword evidence="6 9" id="KW-0371">Homeobox</keyword>
<dbReference type="InterPro" id="IPR057993">
    <property type="entry name" value="HD-Zip_IV_C"/>
</dbReference>